<dbReference type="PANTHER" id="PTHR15887">
    <property type="entry name" value="TRANSMEMBRANE PROTEIN 69"/>
    <property type="match status" value="1"/>
</dbReference>
<keyword evidence="1" id="KW-1133">Transmembrane helix</keyword>
<feature type="transmembrane region" description="Helical" evidence="1">
    <location>
        <begin position="129"/>
        <end position="146"/>
    </location>
</feature>
<comment type="caution">
    <text evidence="2">The sequence shown here is derived from an EMBL/GenBank/DDBJ whole genome shotgun (WGS) entry which is preliminary data.</text>
</comment>
<dbReference type="Proteomes" id="UP001165667">
    <property type="component" value="Unassembled WGS sequence"/>
</dbReference>
<name>A0AA41YSS8_9HYPH</name>
<feature type="transmembrane region" description="Helical" evidence="1">
    <location>
        <begin position="43"/>
        <end position="63"/>
    </location>
</feature>
<evidence type="ECO:0000313" key="3">
    <source>
        <dbReference type="Proteomes" id="UP001165667"/>
    </source>
</evidence>
<proteinExistence type="predicted"/>
<dbReference type="EMBL" id="JAMOIM010000003">
    <property type="protein sequence ID" value="MCW6507494.1"/>
    <property type="molecule type" value="Genomic_DNA"/>
</dbReference>
<keyword evidence="1" id="KW-0812">Transmembrane</keyword>
<evidence type="ECO:0000313" key="2">
    <source>
        <dbReference type="EMBL" id="MCW6507494.1"/>
    </source>
</evidence>
<dbReference type="InterPro" id="IPR021836">
    <property type="entry name" value="DUF3429"/>
</dbReference>
<accession>A0AA41YSS8</accession>
<keyword evidence="1" id="KW-0472">Membrane</keyword>
<reference evidence="2" key="1">
    <citation type="submission" date="2022-05" db="EMBL/GenBank/DDBJ databases">
        <authorList>
            <person name="Pankratov T."/>
        </authorList>
    </citation>
    <scope>NUCLEOTIDE SEQUENCE</scope>
    <source>
        <strain evidence="2">BP6-180914</strain>
    </source>
</reference>
<sequence>MMKAEDPWVPFGLGFAGLIPFWGLCLAHGTDITFGESQTASATALATYAATIVSFLGGIRWGLATKADNQRLAARDYAVAVLPQLLGWSALALNDPWRLTVLAVLIIALGITDRDLVHRGMAPAWFGRLRLILALGAGAALLLAAAS</sequence>
<dbReference type="RefSeq" id="WP_282583864.1">
    <property type="nucleotide sequence ID" value="NZ_JAMOIM010000003.1"/>
</dbReference>
<organism evidence="2 3">
    <name type="scientific">Lichenifustis flavocetrariae</name>
    <dbReference type="NCBI Taxonomy" id="2949735"/>
    <lineage>
        <taxon>Bacteria</taxon>
        <taxon>Pseudomonadati</taxon>
        <taxon>Pseudomonadota</taxon>
        <taxon>Alphaproteobacteria</taxon>
        <taxon>Hyphomicrobiales</taxon>
        <taxon>Lichenihabitantaceae</taxon>
        <taxon>Lichenifustis</taxon>
    </lineage>
</organism>
<gene>
    <name evidence="2" type="ORF">M8523_05605</name>
</gene>
<dbReference type="AlphaFoldDB" id="A0AA41YSS8"/>
<keyword evidence="3" id="KW-1185">Reference proteome</keyword>
<dbReference type="Pfam" id="PF11911">
    <property type="entry name" value="DUF3429"/>
    <property type="match status" value="1"/>
</dbReference>
<protein>
    <submittedName>
        <fullName evidence="2">DUF3429 domain-containing protein</fullName>
    </submittedName>
</protein>
<evidence type="ECO:0000256" key="1">
    <source>
        <dbReference type="SAM" id="Phobius"/>
    </source>
</evidence>
<dbReference type="PANTHER" id="PTHR15887:SF1">
    <property type="entry name" value="TRANSMEMBRANE PROTEIN 69"/>
    <property type="match status" value="1"/>
</dbReference>